<dbReference type="GO" id="GO:0009288">
    <property type="term" value="C:bacterial-type flagellum"/>
    <property type="evidence" value="ECO:0007669"/>
    <property type="project" value="UniProtKB-SubCell"/>
</dbReference>
<keyword evidence="2 3" id="KW-0975">Bacterial flagellum</keyword>
<dbReference type="Gene3D" id="2.30.220.10">
    <property type="entry name" value="f41 fragment of flagellin, C-terminal domain"/>
    <property type="match status" value="1"/>
</dbReference>
<keyword evidence="8" id="KW-1185">Reference proteome</keyword>
<dbReference type="Gene3D" id="2.170.280.10">
    <property type="entry name" value="f41 fragment of flagellin, middle domain"/>
    <property type="match status" value="1"/>
</dbReference>
<dbReference type="Pfam" id="PF00669">
    <property type="entry name" value="Flagellin_N"/>
    <property type="match status" value="1"/>
</dbReference>
<feature type="region of interest" description="Disordered" evidence="4">
    <location>
        <begin position="974"/>
        <end position="994"/>
    </location>
</feature>
<keyword evidence="3" id="KW-0964">Secreted</keyword>
<evidence type="ECO:0000313" key="7">
    <source>
        <dbReference type="EMBL" id="EJW21507.1"/>
    </source>
</evidence>
<evidence type="ECO:0000256" key="4">
    <source>
        <dbReference type="SAM" id="MobiDB-lite"/>
    </source>
</evidence>
<dbReference type="AlphaFoldDB" id="J9DWZ2"/>
<dbReference type="InterPro" id="IPR001029">
    <property type="entry name" value="Flagellin_N"/>
</dbReference>
<dbReference type="GO" id="GO:0005198">
    <property type="term" value="F:structural molecule activity"/>
    <property type="evidence" value="ECO:0007669"/>
    <property type="project" value="UniProtKB-UniRule"/>
</dbReference>
<comment type="function">
    <text evidence="3">Flagellin is the subunit protein which polymerizes to form the filaments of bacterial flagella.</text>
</comment>
<dbReference type="SUPFAM" id="SSF64518">
    <property type="entry name" value="Phase 1 flagellin"/>
    <property type="match status" value="2"/>
</dbReference>
<proteinExistence type="inferred from homology"/>
<comment type="subcellular location">
    <subcellularLocation>
        <location evidence="3">Secreted</location>
    </subcellularLocation>
    <subcellularLocation>
        <location evidence="3">Bacterial flagellum</location>
    </subcellularLocation>
</comment>
<evidence type="ECO:0000256" key="1">
    <source>
        <dbReference type="ARBA" id="ARBA00005709"/>
    </source>
</evidence>
<dbReference type="InterPro" id="IPR046358">
    <property type="entry name" value="Flagellin_C"/>
</dbReference>
<comment type="caution">
    <text evidence="7">The sequence shown here is derived from an EMBL/GenBank/DDBJ whole genome shotgun (WGS) entry which is preliminary data.</text>
</comment>
<accession>J9DWZ2</accession>
<dbReference type="PRINTS" id="PR00207">
    <property type="entry name" value="FLAGELLIN"/>
</dbReference>
<evidence type="ECO:0000259" key="6">
    <source>
        <dbReference type="Pfam" id="PF00700"/>
    </source>
</evidence>
<dbReference type="PANTHER" id="PTHR42792">
    <property type="entry name" value="FLAGELLIN"/>
    <property type="match status" value="1"/>
</dbReference>
<name>J9DWZ2_9PROT</name>
<evidence type="ECO:0000259" key="5">
    <source>
        <dbReference type="Pfam" id="PF00669"/>
    </source>
</evidence>
<dbReference type="PANTHER" id="PTHR42792:SF2">
    <property type="entry name" value="FLAGELLIN"/>
    <property type="match status" value="1"/>
</dbReference>
<feature type="domain" description="Flagellin N-terminal" evidence="5">
    <location>
        <begin position="4"/>
        <end position="140"/>
    </location>
</feature>
<dbReference type="eggNOG" id="COG1344">
    <property type="taxonomic scope" value="Bacteria"/>
</dbReference>
<evidence type="ECO:0000313" key="8">
    <source>
        <dbReference type="Proteomes" id="UP000004836"/>
    </source>
</evidence>
<evidence type="ECO:0000256" key="2">
    <source>
        <dbReference type="ARBA" id="ARBA00023143"/>
    </source>
</evidence>
<feature type="domain" description="Flagellin C-terminal" evidence="6">
    <location>
        <begin position="1006"/>
        <end position="1091"/>
    </location>
</feature>
<dbReference type="Gene3D" id="3.30.70.2120">
    <property type="match status" value="1"/>
</dbReference>
<dbReference type="PATRIC" id="fig|1220535.3.peg.1295"/>
<dbReference type="EMBL" id="ALYF01000003">
    <property type="protein sequence ID" value="EJW21507.1"/>
    <property type="molecule type" value="Genomic_DNA"/>
</dbReference>
<evidence type="ECO:0000256" key="3">
    <source>
        <dbReference type="RuleBase" id="RU362073"/>
    </source>
</evidence>
<dbReference type="STRING" id="1220535.IMCC14465_13030"/>
<dbReference type="Pfam" id="PF00700">
    <property type="entry name" value="Flagellin_C"/>
    <property type="match status" value="1"/>
</dbReference>
<dbReference type="InterPro" id="IPR042187">
    <property type="entry name" value="Flagellin_C_sub2"/>
</dbReference>
<organism evidence="7 8">
    <name type="scientific">alpha proteobacterium IMCC14465</name>
    <dbReference type="NCBI Taxonomy" id="1220535"/>
    <lineage>
        <taxon>Bacteria</taxon>
        <taxon>Pseudomonadati</taxon>
        <taxon>Pseudomonadota</taxon>
        <taxon>Alphaproteobacteria</taxon>
        <taxon>PS1 clade</taxon>
    </lineage>
</organism>
<dbReference type="Gene3D" id="6.10.10.10">
    <property type="entry name" value="Flagellar export chaperone, C-terminal domain"/>
    <property type="match status" value="1"/>
</dbReference>
<dbReference type="Gene3D" id="1.20.1330.10">
    <property type="entry name" value="f41 fragment of flagellin, N-terminal domain"/>
    <property type="match status" value="2"/>
</dbReference>
<comment type="similarity">
    <text evidence="1 3">Belongs to the bacterial flagellin family.</text>
</comment>
<feature type="compositionally biased region" description="Low complexity" evidence="4">
    <location>
        <begin position="974"/>
        <end position="992"/>
    </location>
</feature>
<reference evidence="7 8" key="1">
    <citation type="journal article" date="2012" name="J. Bacteriol.">
        <title>Genome Sequence of Strain IMCC14465, Isolated from the East Sea, Belonging to the PS1 Clade of Alphaproteobacteria.</title>
        <authorList>
            <person name="Yang S.J."/>
            <person name="Kang I."/>
            <person name="Cho J.C."/>
        </authorList>
    </citation>
    <scope>NUCLEOTIDE SEQUENCE [LARGE SCALE GENOMIC DNA]</scope>
    <source>
        <strain evidence="7 8">IMCC14465</strain>
    </source>
</reference>
<sequence length="1092" mass="113112">MVTINTNIASLQAQEAMRKVNVDLEKSMERLSSGLRINSASDDAAGLAISNRMEAQVRGLQAAIKNANDGISLTQTAEGAMQEISNILQRMRELALQASNDANNDTDRAYLQAEVSQLSEEIDRISSTTQFNTRNILDGSYQNMTFHIGANSNQSVDIGIGDMSASTLGVASGSTVSSTSTTSTTTVSGVTASGTGAAATVMNITFPDDGSLDLVITDTTNGQTATIAGLALELDNDAVMETFIETVEKTLAETAVDTTVSGNSSLATLTTTGTLGTDFTDTDNYDKLKFAIQIGDTAIKNIDLLERIVDTGSINSVTGGDIVTALQAELESKYDDSLTVTLASNEIVITDAQGRSINVTQGNGTGHLFGTDANNVDAPITTVASTSNAVSASMTGNVLTLTHTQGGKIDLSGFNFQNTEVGTSTEYVTVDVVTDAHAEQRDPIKLANAAISSSAVTAKGIVDDTSINIELSDVFFDGSTASYTFNVTDGDGNNALTVSAVNFHESVDEDTILTALRSGIQTGYDDIEVGYSNGTITVTSTDGRHLSVEGFSSSVGSARVVEATGGVSSTLASSTELASSVKLSLGNFIGNGTIATDGTLAFNFLDDAVEANLTFDFTLDNANTTTGAAFASHLEARLQSMISAMTVSFAAGTDLGVYGATESDKISVTYLGDTNEILIQHTGGRAFSFGASGGGNMDDVYFFDGARQAVASANDTNVLNTSSLVFQGDIQNVTEAALAFNQDVLGGIKFSLDGVALSSTSVNYVFGVTTFVGSTLENALDTMMDTLNATEYGEPYSYQFDEANRTISFLNADAREITLTGFFSSEDTAAATWTPASGQGSSATVEYIEKVTAVAATGVSADETEVAIQFGGDDIYSLVLGDGTNSYTLANTVLDISDANSRSAFVSALETAVAGSNIDVAMNSIGALSLTDSSGGIISLQSFSSVMGNSATFTPATGQGDAYVADGRSAISSSSTVSSSSSSSTGSTSSVSQMDISTQDGAEAAIAVVDQAISYILSERSNLGAVENRLNHTINNLSNIVVNTQAARSRIEDVDFSAETSALTKAQILQQASTAMLAQANQSKQAVLSLLQ</sequence>
<dbReference type="InterPro" id="IPR001492">
    <property type="entry name" value="Flagellin"/>
</dbReference>
<dbReference type="GO" id="GO:0005576">
    <property type="term" value="C:extracellular region"/>
    <property type="evidence" value="ECO:0007669"/>
    <property type="project" value="UniProtKB-SubCell"/>
</dbReference>
<dbReference type="Proteomes" id="UP000004836">
    <property type="component" value="Unassembled WGS sequence"/>
</dbReference>
<gene>
    <name evidence="7" type="ORF">IMCC14465_13030</name>
</gene>
<protein>
    <recommendedName>
        <fullName evidence="3">Flagellin</fullName>
    </recommendedName>
</protein>